<feature type="domain" description="DUF1559" evidence="1">
    <location>
        <begin position="33"/>
        <end position="305"/>
    </location>
</feature>
<keyword evidence="3" id="KW-1185">Reference proteome</keyword>
<dbReference type="InterPro" id="IPR045584">
    <property type="entry name" value="Pilin-like"/>
</dbReference>
<dbReference type="STRING" id="756272.Plabr_4598"/>
<dbReference type="RefSeq" id="WP_013630873.1">
    <property type="nucleotide sequence ID" value="NC_015174.1"/>
</dbReference>
<dbReference type="InterPro" id="IPR012902">
    <property type="entry name" value="N_methyl_site"/>
</dbReference>
<evidence type="ECO:0000313" key="2">
    <source>
        <dbReference type="EMBL" id="ADY62169.1"/>
    </source>
</evidence>
<dbReference type="SUPFAM" id="SSF54523">
    <property type="entry name" value="Pili subunits"/>
    <property type="match status" value="1"/>
</dbReference>
<dbReference type="OrthoDB" id="267520at2"/>
<dbReference type="KEGG" id="pbs:Plabr_4598"/>
<dbReference type="NCBIfam" id="TIGR04294">
    <property type="entry name" value="pre_pil_HX9DG"/>
    <property type="match status" value="1"/>
</dbReference>
<dbReference type="InterPro" id="IPR027558">
    <property type="entry name" value="Pre_pil_HX9DG_C"/>
</dbReference>
<dbReference type="HOGENOM" id="CLU_041661_0_0_0"/>
<dbReference type="EMBL" id="CP002546">
    <property type="protein sequence ID" value="ADY62169.1"/>
    <property type="molecule type" value="Genomic_DNA"/>
</dbReference>
<gene>
    <name evidence="2" type="ordered locus">Plabr_4598</name>
</gene>
<dbReference type="InterPro" id="IPR011453">
    <property type="entry name" value="DUF1559"/>
</dbReference>
<organism evidence="2 3">
    <name type="scientific">Rubinisphaera brasiliensis (strain ATCC 49424 / DSM 5305 / JCM 21570 / IAM 15109 / NBRC 103401 / IFAM 1448)</name>
    <name type="common">Planctomyces brasiliensis</name>
    <dbReference type="NCBI Taxonomy" id="756272"/>
    <lineage>
        <taxon>Bacteria</taxon>
        <taxon>Pseudomonadati</taxon>
        <taxon>Planctomycetota</taxon>
        <taxon>Planctomycetia</taxon>
        <taxon>Planctomycetales</taxon>
        <taxon>Planctomycetaceae</taxon>
        <taxon>Rubinisphaera</taxon>
    </lineage>
</organism>
<evidence type="ECO:0000313" key="3">
    <source>
        <dbReference type="Proteomes" id="UP000006860"/>
    </source>
</evidence>
<dbReference type="Pfam" id="PF07963">
    <property type="entry name" value="N_methyl"/>
    <property type="match status" value="1"/>
</dbReference>
<dbReference type="Gene3D" id="3.30.700.10">
    <property type="entry name" value="Glycoprotein, Type 4 Pilin"/>
    <property type="match status" value="1"/>
</dbReference>
<dbReference type="eggNOG" id="COG2165">
    <property type="taxonomic scope" value="Bacteria"/>
</dbReference>
<sequence>MVTRPRSAFTLIELLVVIAIIAILVALLLPAVQQAREAARRSSCKNQLKQLGLALQNYHDTHTVFPIGAGLAGTSATGSARRAPWTVLILPFLEENAVYDEFNFSETFVGTFGDGGASTQNTAATNLPVDAFHCPSYPAQDQLHTNYFGVMGGGPNNPSWAHASSHGRAMWDNGMLFQNSKMRMRDCTDGTSNTMIVGETRYQLGLGGRSDSHRFGWASTMRGTSNNVPGTLAAATDVKINGWDGDGNKGDTGFGGSTPGTRGTVNGNNAQHCLQGRTFGSMHKGGAQFLLTDGSVHFLSENIDLGTYQNLAIRNDGQVLGEF</sequence>
<proteinExistence type="predicted"/>
<dbReference type="Proteomes" id="UP000006860">
    <property type="component" value="Chromosome"/>
</dbReference>
<accession>F0SNC6</accession>
<dbReference type="PANTHER" id="PTHR30093">
    <property type="entry name" value="GENERAL SECRETION PATHWAY PROTEIN G"/>
    <property type="match status" value="1"/>
</dbReference>
<protein>
    <recommendedName>
        <fullName evidence="1">DUF1559 domain-containing protein</fullName>
    </recommendedName>
</protein>
<dbReference type="NCBIfam" id="TIGR02532">
    <property type="entry name" value="IV_pilin_GFxxxE"/>
    <property type="match status" value="1"/>
</dbReference>
<evidence type="ECO:0000259" key="1">
    <source>
        <dbReference type="Pfam" id="PF07596"/>
    </source>
</evidence>
<dbReference type="Pfam" id="PF07596">
    <property type="entry name" value="SBP_bac_10"/>
    <property type="match status" value="1"/>
</dbReference>
<dbReference type="AlphaFoldDB" id="F0SNC6"/>
<name>F0SNC6_RUBBR</name>
<reference evidence="3" key="1">
    <citation type="submission" date="2011-02" db="EMBL/GenBank/DDBJ databases">
        <title>The complete genome of Planctomyces brasiliensis DSM 5305.</title>
        <authorList>
            <person name="Lucas S."/>
            <person name="Copeland A."/>
            <person name="Lapidus A."/>
            <person name="Bruce D."/>
            <person name="Goodwin L."/>
            <person name="Pitluck S."/>
            <person name="Kyrpides N."/>
            <person name="Mavromatis K."/>
            <person name="Pagani I."/>
            <person name="Ivanova N."/>
            <person name="Ovchinnikova G."/>
            <person name="Lu M."/>
            <person name="Detter J.C."/>
            <person name="Han C."/>
            <person name="Land M."/>
            <person name="Hauser L."/>
            <person name="Markowitz V."/>
            <person name="Cheng J.-F."/>
            <person name="Hugenholtz P."/>
            <person name="Woyke T."/>
            <person name="Wu D."/>
            <person name="Tindall B."/>
            <person name="Pomrenke H.G."/>
            <person name="Brambilla E."/>
            <person name="Klenk H.-P."/>
            <person name="Eisen J.A."/>
        </authorList>
    </citation>
    <scope>NUCLEOTIDE SEQUENCE [LARGE SCALE GENOMIC DNA]</scope>
    <source>
        <strain evidence="3">ATCC 49424 / DSM 5305 / JCM 21570 / IAM 15109 / NBRC 103401 / IFAM 1448</strain>
    </source>
</reference>
<dbReference type="PANTHER" id="PTHR30093:SF2">
    <property type="entry name" value="TYPE II SECRETION SYSTEM PROTEIN H"/>
    <property type="match status" value="1"/>
</dbReference>